<dbReference type="NCBIfam" id="TIGR02601">
    <property type="entry name" value="autotrns_rpt"/>
    <property type="match status" value="2"/>
</dbReference>
<evidence type="ECO:0000313" key="4">
    <source>
        <dbReference type="EMBL" id="PHI29922.1"/>
    </source>
</evidence>
<evidence type="ECO:0000259" key="3">
    <source>
        <dbReference type="PROSITE" id="PS51208"/>
    </source>
</evidence>
<dbReference type="InterPro" id="IPR036709">
    <property type="entry name" value="Autotransporte_beta_dom_sf"/>
</dbReference>
<dbReference type="EMBL" id="PDDX01000001">
    <property type="protein sequence ID" value="PHI29922.1"/>
    <property type="molecule type" value="Genomic_DNA"/>
</dbReference>
<dbReference type="OrthoDB" id="6053567at2"/>
<comment type="caution">
    <text evidence="4">The sequence shown here is derived from an EMBL/GenBank/DDBJ whole genome shotgun (WGS) entry which is preliminary data.</text>
</comment>
<dbReference type="InterPro" id="IPR005546">
    <property type="entry name" value="Autotransporte_beta"/>
</dbReference>
<evidence type="ECO:0000256" key="1">
    <source>
        <dbReference type="ARBA" id="ARBA00022729"/>
    </source>
</evidence>
<dbReference type="SMART" id="SM00869">
    <property type="entry name" value="Autotransporter"/>
    <property type="match status" value="1"/>
</dbReference>
<dbReference type="Gene3D" id="2.160.20.20">
    <property type="match status" value="2"/>
</dbReference>
<evidence type="ECO:0000313" key="5">
    <source>
        <dbReference type="Proteomes" id="UP000224974"/>
    </source>
</evidence>
<dbReference type="InterPro" id="IPR012332">
    <property type="entry name" value="Autotransporter_pectin_lyase_C"/>
</dbReference>
<dbReference type="Gene3D" id="2.40.128.130">
    <property type="entry name" value="Autotransporter beta-domain"/>
    <property type="match status" value="1"/>
</dbReference>
<dbReference type="CDD" id="cd01344">
    <property type="entry name" value="PL2_Passenger_AT"/>
    <property type="match status" value="1"/>
</dbReference>
<keyword evidence="2" id="KW-0843">Virulence</keyword>
<protein>
    <submittedName>
        <fullName evidence="4">Outer membrane autotransporter barrel domain-containing protein</fullName>
    </submittedName>
</protein>
<dbReference type="RefSeq" id="WP_029096475.1">
    <property type="nucleotide sequence ID" value="NZ_PDDX01000001.1"/>
</dbReference>
<dbReference type="SUPFAM" id="SSF51126">
    <property type="entry name" value="Pectin lyase-like"/>
    <property type="match status" value="2"/>
</dbReference>
<accession>A0A2C6DNL6</accession>
<feature type="domain" description="Autotransporter" evidence="3">
    <location>
        <begin position="2978"/>
        <end position="3261"/>
    </location>
</feature>
<reference evidence="5" key="1">
    <citation type="submission" date="2017-09" db="EMBL/GenBank/DDBJ databases">
        <title>FDA dAtabase for Regulatory Grade micrObial Sequences (FDA-ARGOS): Supporting development and validation of Infectious Disease Dx tests.</title>
        <authorList>
            <person name="Minogue T."/>
            <person name="Wolcott M."/>
            <person name="Wasieloski L."/>
            <person name="Aguilar W."/>
            <person name="Moore D."/>
            <person name="Tallon L."/>
            <person name="Sadzewicz L."/>
            <person name="Ott S."/>
            <person name="Zhao X."/>
            <person name="Nagaraj S."/>
            <person name="Vavikolanu K."/>
            <person name="Aluvathingal J."/>
            <person name="Nadendla S."/>
            <person name="Sichtig H."/>
        </authorList>
    </citation>
    <scope>NUCLEOTIDE SEQUENCE [LARGE SCALE GENOMIC DNA]</scope>
    <source>
        <strain evidence="5">FDAARGOS_387</strain>
    </source>
</reference>
<dbReference type="PANTHER" id="PTHR35037:SF3">
    <property type="entry name" value="C-TERMINAL REGION OF AIDA-LIKE PROTEIN"/>
    <property type="match status" value="1"/>
</dbReference>
<dbReference type="InterPro" id="IPR013425">
    <property type="entry name" value="Autotrns_rpt"/>
</dbReference>
<dbReference type="InterPro" id="IPR043990">
    <property type="entry name" value="AC_1"/>
</dbReference>
<gene>
    <name evidence="4" type="ORF">CRN84_11535</name>
</gene>
<dbReference type="Proteomes" id="UP000224974">
    <property type="component" value="Unassembled WGS sequence"/>
</dbReference>
<sequence length="3261" mass="332546">MNRIYRIIWNNALSSWVVTSELGRGKVKSATNKKLAGIGVGLSLLSASVLAAPDCDPQLLTCKLASEWKYATANSGVQTAVIGDGKNYTITGPSIFDSATSNGIITVTVNDAIDQGYITNNTDKINGKPFITFGNKNNSIVLTDPLTGVTSTVSTYNSSTMTQILRNNTVSILDPEITSAPYYYQAGFLKVTDGEATINIGASNISGIFKDTQLVSAESDTKDAKAIWASDNTINQVISTVGIAPVTHNSSYHDYKTSITAFDGSTIAINDLAGLKNYNTWLIQQIKQGDLKGSLYDAELAKAYTLVNVSYLINTAPESTPITDPILTADVGQFAALYGNGSKATVEVTGSLTGTVINNNNRIYSLVLLDNGATGINKGRITSWGYGYGIIVNGGSTFINQGLIDNNKETARLNYLGVLHGAGSHFINDESGIINLSQSTYSSDSEFTFALSLKSGSMFTNKGIMNLTDTSVAIPNITKGIYANSGSVNNEGLMTLGLLADGTAINTAVGSSIMTVTATDGNNQNSGQLVLGENTAGNYAVIINTGNRNADFTNSASGIIDILGEKSDTAAANVGIALSDRTYGVTNAGTINVKGTNNIGMRVLSSAKAISSGIINVFGKQTANNLNNFGLWVEGANSTAEVSGTVSLTGDNAIAIHAKDKGVINLSGAGKVIFNHGENQIGYYIYGADSKIINNSTGAQDVTTNNSTLMRLDGGAAFTGSSDISSTMSASGDNANVIVATGTGSSVDSGGMTVNVKGNKAIGFLIEGGATGTIGSTGTINLSGKGAIAGIADGQGHDLGGVEKVMTDVEKKTTSLTAGANLNSALDGVVGYIARNLATLTNSGNIYFSGDNTTGIQVEEGAVGANSGNMTLGGMGAVGLKASADTLATILSSTGNLTLNSSWDGLNDGTRTTGVLADGSQVSVTIGNGINAAEVNLNGTGTVGVHASAGSTVTLNDNVAVNFDINNSDQIAFWVDGNGSKIITKAGTTNTQVNGDGVTLFYVTDTATLNGVLNLNLSGKAGSDKITSGIRVSGVDSLATLAGGSQLTIGTNATGVLAENAGKAVIDAGSQFNISGDRAIVGKASGVNSQVENNALVTSVAGSSGSTAFLAENGGEIDNKGTIDLSIGSRHTAIDLNNGHLVNRSNIQANGTAIHIKGSDSTITNSGTGEITAAGGKAAIHVDTGAGLNLSAISGSTGTIKAKGTADGILLDEGALSLNVANTVIDMSDASSSGIGIHNVAGIEGIRLDNTYIKLGGTGIGIQTGASLAQANSGQIDVTDGTGILYLNEDRTNVAANLDFSDSANLEINVIGSGIGVKASLDGNNRSVNTGVSVNVKSATGGSAIDVSGAKTVVNSGVLVSQSTAANGNVLNVHDAEIINNSGTITASSMDIAAIAMSNVGDKAFTNTGDIHGLLDFTSGDNLINLIGGTLTGRIKANGGANTLIASEGAKHLGEIMLAGTKAQNVTVSDASEIGHLVMVGGGNHRITVSESSSVGNVTLGDGVNQLTVDSSTMGNITTGNGENGLTFSGTSEAGAITLGTGNNNLTLSGSAQIARLIAGAGGNNAVLVKDMATFGTLDAGSGGTNNSLTFDGTNYTLADSANIQRFDLLNLINGADFTTAQAIQMGDTATSFGRIAIDGTSSLILNSSGDYTLNHALSGHGLIAVHSGSEFNFGGSAGDQFTGIVQMNSARFALSNSNTNALANATLKVMSDNTTIVGEGNQVIGGLIFNGGSVDFGISIPGATTADNRIQVNTLDASGTGNIKVTHTFIDSAVAPSVSQVRGLLDQQTNTIIQLVSATTVTGAAGNLVLTDELGNVISNANGTAVYQSGTHAANGHYDYRLTTVDNNRTAGGLYVGYGLTELELLANGGHKLVINTAHSAEKVLSAKLTGSGDFGIDAGDGADAFILSNLNNTYTGITDVKNGTVILGADNGFGATSKLSLAGTTTANINGKTQTIGALDGKSGSTLDLKGGDLTLTANSTSSGSLTGSGNLRVSANATLTVTNANIGLSATTTVNAGAQALLEDLQALGAGNVITNGEVTLIDTSGTFANALSGSGKLNSYAGSDVTLSGDNRNFSGIVGIDNDSRLTIGEAKHIGGAIGIINGGNFISNNSTEMSLAADISGNGNLIKQNSGTLILRGTNTYSGQTDIQSGIVSISADENLGGGRMSNQTLLNGGDLQITADLASLRDISLVKNGSVIVDGGVTASMSGWDDQSNGSSTMTKTGDGTLIWTGNNSTNAAKVNVASGTLQVAELNNLASAIGEINLDSGGTLSIMKANGDTTNVDFTRQLSGSGQMLVNLGGKAQELSMKASSIGGNFTGQVTMNNGRFVLNNDADNALAQATLQLNTNGSTQLMGNHTIGGLTLNGGQLEVEFSRLNHLPEGLLTANTLDVVGGGNLAITTPGNLPNPIPVTGVSLFDQDDRVFDVVVRATNSVNGVGTQIAVTKLDGTSVAPDSIVGLIQDGTTAGNAYYSYFGSVKGDGLYLGFGLTQIDAFAGQSVILDNSSAIDNALGAKLTGNGGFTIKANGTVRIGNASSDYLGATDLNSGNIELITHNSLGQTSALNMQSGTGLDLNGNRQVLGSLAAMAGSVINLNNGELTITNGGLNDGTFIGQGKLILTGNTLSLNQNSSHFIGTTEIEFGTTARLTKPQGLGRGIINNAGILNLDTAKGTLFNNLNGSGATVLNNGADIYLGGHNTGYGGTFTTHTGTTLTATEQSQLGIATIDNRGTFAIDTSNLWTLDNIVSGNGTLVKKGNGTLQLEADNISAGLTNIENGLLLVGGAANSTQAVLKSDVTIGKNGALGGYGSVIGDVTSGGNLIMGHALTGGTHGQFIIDGNYTGTDSSTITFNSTLDGDSSSTDILRITGNTEGNSKVVVLSARGEGAQTQNGIKLIDVQGRSNAQFTLSGRAIAGAYEYFLYQGGIATPADGDWYLRSSLSSLSPDPSVYRPEAGGYMANMAAAGNLFSLRLADREGRAENSSLWLRQEGSRNKHRDGSGQLRTATNSYVVQGGGEVFTTQLSDTDRFGLGVMMAYGQADSKVHSQKTGYKANSIIDGYSSGVYGTWYQDAKTLNGAYVDSWVQYSWLDAEVNGQDVAKESYDMDGFSASIEAGYRLPVYQGVNGDVFITPQGQIAWNGITADDHIETGGTKASSSGHDNVQTRLGVKVSRDGVSDKDKGIDKLFTLYAEANWLHNSQQAGAILDGTEVKQSGSRNVAELKLGSEGQLNQNINLWSNVAQRMGDNGYRDTAVTFGVKYRF</sequence>
<dbReference type="PANTHER" id="PTHR35037">
    <property type="entry name" value="C-TERMINAL REGION OF AIDA-LIKE PROTEIN"/>
    <property type="match status" value="1"/>
</dbReference>
<dbReference type="PROSITE" id="PS51208">
    <property type="entry name" value="AUTOTRANSPORTER"/>
    <property type="match status" value="1"/>
</dbReference>
<dbReference type="InterPro" id="IPR006315">
    <property type="entry name" value="OM_autotransptr_brl_dom"/>
</dbReference>
<dbReference type="Pfam" id="PF18883">
    <property type="entry name" value="AC_1"/>
    <property type="match status" value="1"/>
</dbReference>
<evidence type="ECO:0000256" key="2">
    <source>
        <dbReference type="ARBA" id="ARBA00023026"/>
    </source>
</evidence>
<dbReference type="SUPFAM" id="SSF103515">
    <property type="entry name" value="Autotransporter"/>
    <property type="match status" value="1"/>
</dbReference>
<organism evidence="4 5">
    <name type="scientific">Budvicia aquatica</name>
    <dbReference type="NCBI Taxonomy" id="82979"/>
    <lineage>
        <taxon>Bacteria</taxon>
        <taxon>Pseudomonadati</taxon>
        <taxon>Pseudomonadota</taxon>
        <taxon>Gammaproteobacteria</taxon>
        <taxon>Enterobacterales</taxon>
        <taxon>Budviciaceae</taxon>
        <taxon>Budvicia</taxon>
    </lineage>
</organism>
<dbReference type="GO" id="GO:0019867">
    <property type="term" value="C:outer membrane"/>
    <property type="evidence" value="ECO:0007669"/>
    <property type="project" value="InterPro"/>
</dbReference>
<dbReference type="Pfam" id="PF12951">
    <property type="entry name" value="PATR"/>
    <property type="match status" value="4"/>
</dbReference>
<name>A0A2C6DNL6_9GAMM</name>
<dbReference type="InterPro" id="IPR051551">
    <property type="entry name" value="Autotransporter_adhesion"/>
</dbReference>
<proteinExistence type="predicted"/>
<keyword evidence="5" id="KW-1185">Reference proteome</keyword>
<keyword evidence="1" id="KW-0732">Signal</keyword>
<dbReference type="InterPro" id="IPR024973">
    <property type="entry name" value="ESPR"/>
</dbReference>
<dbReference type="NCBIfam" id="TIGR01414">
    <property type="entry name" value="autotrans_barl"/>
    <property type="match status" value="1"/>
</dbReference>
<dbReference type="Pfam" id="PF13018">
    <property type="entry name" value="ESPR"/>
    <property type="match status" value="1"/>
</dbReference>
<dbReference type="STRING" id="1111728.GCA_000427805_01757"/>
<dbReference type="InterPro" id="IPR011050">
    <property type="entry name" value="Pectin_lyase_fold/virulence"/>
</dbReference>